<comment type="subcellular location">
    <subcellularLocation>
        <location evidence="17 24">Postsynaptic cell membrane</location>
        <topology evidence="17 24">Multi-pass membrane protein</topology>
    </subcellularLocation>
</comment>
<evidence type="ECO:0000256" key="23">
    <source>
        <dbReference type="PIRSR" id="PIRSR601508-3"/>
    </source>
</evidence>
<dbReference type="Proteomes" id="UP001318040">
    <property type="component" value="Chromosome 3"/>
</dbReference>
<sequence>MGNAVVAVLMLLEILARNWDTVCEAKSTRPTVNITVIFGWSALGIPDILNTDDLSGIPVAINLKNKVLNETSPTGIINQLCSLVSSERMNGIVYGDDTSQEAIAQILDFISSQTLLPIVGINGGASMVMSGKEMRSMFLQFGASVQQHSNILMRILEEYDWNSFSIITSFYPGYHDFVNHIKHITINSYFGWEIQTIVSIDVKKDDDIAIRMQLKKVHTQVIVLYCSRDEAEFLFHMANSVGLMGPGFVWLAAGLSVEDGEIIPLGFPIGLITVAFNDLDYSFSQRMADSVAIIASAAQRTYQDYGHIPEAKTGCDSQPDEVPEENNIFYEYLMNVSWHDKDLSFKRDGYLANPPMVVKVLNKKRTWEKVGMWEKDRLSLKYPLWPRYELSESTVMDDRHLSVVTLEEKPFVIVEDVDPQTRMCMRNTVPCRQKIKLFSNMTNPSSSPYVKKCCKGFCIDILKKLSKTVKFTYDLYLVTNGKHGSKINGVWNGMIGEVVNMRAHMAVGSLTINEERSEVVDFSVPFVETGISVMVPRSNGTVSPSAFLEPFSADVWVMMFILCLLVSGIAVFIFEYFSPVGYNRQLSAGKEFGGPAFTIGKSIWLLWAIVFNNSVPVENPRGTTSKFMVSVWAFFAVIFLASYTANLAAFMIQEDYIDQVSGLSDKKFQSPLEHSPPFRFGTVPNGSTERNIRNNYLQMHGYMSKFHQKSVEDALMSLKAGKLDAFIYDAAVLNYMAGKDEGCRLVTIGSGKVFVATGYGIALQKSSRWKRAIDLALLQFIGDGEMDELEMIWLTGICHGERNDVMSSQLDIDNMAGVFYMLLVAMGLSFIVFVCEHFFYHVGRHCVKNKENDEPGLLYSISRELYSCIYGIEISNRKKYMQSPKKRVMDTNSSIVRLLKTARSMANLTHINGSNSTPHRSSSNNERAPQPTHGMNGPYHRTSINNSVLYNHNPSSHRSSLRETSFHESDAASQYRSNARLSSRGSFSLKEQEQIHPSVRANSVNTTIHEFGEAERNMARSRHASERPRDLAPGLRGMRRSASHAYIASQKMYKNGSELGRGYVSDLEDIREHSPILRHDAYREKNVPYRKFDRNLRDGGRLPGRFSLKEKELYGMPPPRIMTKYASMDWKDPKIFTRDAPNVLEPAAAAKKRSLFKRSDSFVEQEATMRSTSSIGSYFPQHEECSGCRMKCHEVAPMSVHKGEPAHPSRSCPGHSKWYGNTHGGARHQCVGCKCPGIADKKAAADHGERYIAERQKRPRGDDECSFSSFSSHNVHSAPPKESHHKHGYAPEYDKPAEMYSSSAAAAAKGDFAEGKFGDTDGAESVRTMHCYRPGNSGDAEAGLQHGRHQPPECQPHKAFADSYPESLSSSYTDRGYLNTTNFGRRAAAADQAHNRHFPPINKSEGMGWVQKHNSAEEIQLCNQDTVAKMPYFLSKTDGWTVPRPINSTCIRRVYSKLPSVESEV</sequence>
<keyword evidence="10 24" id="KW-0472">Membrane</keyword>
<dbReference type="FunFam" id="3.40.50.2300:FF:000020">
    <property type="entry name" value="Glutamate receptor ionotropic, NMDA 2B, putative"/>
    <property type="match status" value="1"/>
</dbReference>
<dbReference type="Pfam" id="PF01094">
    <property type="entry name" value="ANF_receptor"/>
    <property type="match status" value="1"/>
</dbReference>
<evidence type="ECO:0000256" key="20">
    <source>
        <dbReference type="ARBA" id="ARBA00036634"/>
    </source>
</evidence>
<comment type="similarity">
    <text evidence="24">Belongs to the glutamate-gated ion channel (TC 1.A.10.1) family.</text>
</comment>
<keyword evidence="7 24" id="KW-1133">Transmembrane helix</keyword>
<evidence type="ECO:0000259" key="26">
    <source>
        <dbReference type="SMART" id="SM00079"/>
    </source>
</evidence>
<feature type="domain" description="Ionotropic glutamate receptor C-terminal" evidence="26">
    <location>
        <begin position="440"/>
        <end position="796"/>
    </location>
</feature>
<keyword evidence="13" id="KW-0325">Glycoprotein</keyword>
<evidence type="ECO:0000313" key="28">
    <source>
        <dbReference type="Proteomes" id="UP001318040"/>
    </source>
</evidence>
<keyword evidence="11 23" id="KW-1015">Disulfide bond</keyword>
<feature type="transmembrane region" description="Helical" evidence="24">
    <location>
        <begin position="555"/>
        <end position="580"/>
    </location>
</feature>
<feature type="site" description="Crucial to convey clamshell closure to channel opening" evidence="22">
    <location>
        <position position="660"/>
    </location>
</feature>
<keyword evidence="28" id="KW-1185">Reference proteome</keyword>
<evidence type="ECO:0000256" key="7">
    <source>
        <dbReference type="ARBA" id="ARBA00022989"/>
    </source>
</evidence>
<evidence type="ECO:0000256" key="15">
    <source>
        <dbReference type="ARBA" id="ARBA00023286"/>
    </source>
</evidence>
<dbReference type="SUPFAM" id="SSF53822">
    <property type="entry name" value="Periplasmic binding protein-like I"/>
    <property type="match status" value="1"/>
</dbReference>
<evidence type="ECO:0000313" key="30">
    <source>
        <dbReference type="RefSeq" id="XP_032826333.1"/>
    </source>
</evidence>
<feature type="binding site" evidence="21">
    <location>
        <position position="511"/>
    </location>
    <ligand>
        <name>L-glutamate</name>
        <dbReference type="ChEBI" id="CHEBI:29985"/>
    </ligand>
</feature>
<evidence type="ECO:0000256" key="18">
    <source>
        <dbReference type="ARBA" id="ARBA00034430"/>
    </source>
</evidence>
<evidence type="ECO:0000256" key="24">
    <source>
        <dbReference type="RuleBase" id="RU367118"/>
    </source>
</evidence>
<evidence type="ECO:0000256" key="17">
    <source>
        <dbReference type="ARBA" id="ARBA00034104"/>
    </source>
</evidence>
<accession>A0AAJ7X9B9</accession>
<dbReference type="InterPro" id="IPR001828">
    <property type="entry name" value="ANF_lig-bd_rcpt"/>
</dbReference>
<feature type="compositionally biased region" description="Basic and acidic residues" evidence="25">
    <location>
        <begin position="1252"/>
        <end position="1263"/>
    </location>
</feature>
<feature type="signal peptide" evidence="24">
    <location>
        <begin position="1"/>
        <end position="16"/>
    </location>
</feature>
<keyword evidence="5" id="KW-0106">Calcium</keyword>
<dbReference type="FunFam" id="3.40.190.10:FF:000007">
    <property type="entry name" value="Putative glutamate receptor ionotropic NMDA 2B"/>
    <property type="match status" value="1"/>
</dbReference>
<dbReference type="PANTHER" id="PTHR18966">
    <property type="entry name" value="IONOTROPIC GLUTAMATE RECEPTOR"/>
    <property type="match status" value="1"/>
</dbReference>
<feature type="transmembrane region" description="Helical" evidence="24">
    <location>
        <begin position="631"/>
        <end position="652"/>
    </location>
</feature>
<dbReference type="InterPro" id="IPR019594">
    <property type="entry name" value="Glu/Gly-bd"/>
</dbReference>
<keyword evidence="8 24" id="KW-0770">Synapse</keyword>
<dbReference type="RefSeq" id="XP_032826324.1">
    <property type="nucleotide sequence ID" value="XM_032970433.1"/>
</dbReference>
<feature type="binding site" evidence="21">
    <location>
        <position position="516"/>
    </location>
    <ligand>
        <name>L-glutamate</name>
        <dbReference type="ChEBI" id="CHEBI:29985"/>
    </ligand>
</feature>
<feature type="transmembrane region" description="Helical" evidence="24">
    <location>
        <begin position="592"/>
        <end position="611"/>
    </location>
</feature>
<dbReference type="Gene3D" id="3.40.190.10">
    <property type="entry name" value="Periplasmic binding protein-like II"/>
    <property type="match status" value="2"/>
</dbReference>
<evidence type="ECO:0000313" key="29">
    <source>
        <dbReference type="RefSeq" id="XP_032826324.1"/>
    </source>
</evidence>
<keyword evidence="1 24" id="KW-0813">Transport</keyword>
<evidence type="ECO:0000256" key="25">
    <source>
        <dbReference type="SAM" id="MobiDB-lite"/>
    </source>
</evidence>
<evidence type="ECO:0000256" key="16">
    <source>
        <dbReference type="ARBA" id="ARBA00023303"/>
    </source>
</evidence>
<evidence type="ECO:0000256" key="21">
    <source>
        <dbReference type="PIRSR" id="PIRSR601508-1"/>
    </source>
</evidence>
<evidence type="ECO:0000256" key="12">
    <source>
        <dbReference type="ARBA" id="ARBA00023170"/>
    </source>
</evidence>
<evidence type="ECO:0000259" key="27">
    <source>
        <dbReference type="SMART" id="SM00918"/>
    </source>
</evidence>
<keyword evidence="2 24" id="KW-1003">Cell membrane</keyword>
<gene>
    <name evidence="29 30" type="primary">LOC116951640</name>
</gene>
<evidence type="ECO:0000256" key="8">
    <source>
        <dbReference type="ARBA" id="ARBA00023018"/>
    </source>
</evidence>
<feature type="compositionally biased region" description="Basic and acidic residues" evidence="25">
    <location>
        <begin position="1016"/>
        <end position="1030"/>
    </location>
</feature>
<dbReference type="SMART" id="SM00079">
    <property type="entry name" value="PBPe"/>
    <property type="match status" value="1"/>
</dbReference>
<dbReference type="SUPFAM" id="SSF53850">
    <property type="entry name" value="Periplasmic binding protein-like II"/>
    <property type="match status" value="1"/>
</dbReference>
<keyword evidence="9 24" id="KW-0406">Ion transport</keyword>
<comment type="catalytic activity">
    <reaction evidence="20">
        <text>Ca(2+)(in) = Ca(2+)(out)</text>
        <dbReference type="Rhea" id="RHEA:29671"/>
        <dbReference type="ChEBI" id="CHEBI:29108"/>
    </reaction>
</comment>
<feature type="binding site" evidence="21">
    <location>
        <position position="687"/>
    </location>
    <ligand>
        <name>L-glutamate</name>
        <dbReference type="ChEBI" id="CHEBI:29985"/>
    </ligand>
</feature>
<keyword evidence="3 24" id="KW-0812">Transmembrane</keyword>
<dbReference type="GO" id="GO:0004972">
    <property type="term" value="F:NMDA glutamate receptor activity"/>
    <property type="evidence" value="ECO:0007669"/>
    <property type="project" value="UniProtKB-ARBA"/>
</dbReference>
<evidence type="ECO:0000256" key="4">
    <source>
        <dbReference type="ARBA" id="ARBA00022729"/>
    </source>
</evidence>
<dbReference type="InterPro" id="IPR015683">
    <property type="entry name" value="Ionotropic_Glu_rcpt"/>
</dbReference>
<comment type="catalytic activity">
    <reaction evidence="18">
        <text>K(+)(in) = K(+)(out)</text>
        <dbReference type="Rhea" id="RHEA:29463"/>
        <dbReference type="ChEBI" id="CHEBI:29103"/>
    </reaction>
</comment>
<evidence type="ECO:0000256" key="22">
    <source>
        <dbReference type="PIRSR" id="PIRSR601508-2"/>
    </source>
</evidence>
<name>A0AAJ7X9B9_PETMA</name>
<keyword evidence="12 24" id="KW-0675">Receptor</keyword>
<evidence type="ECO:0000256" key="19">
    <source>
        <dbReference type="ARBA" id="ARBA00036239"/>
    </source>
</evidence>
<feature type="region of interest" description="Disordered" evidence="25">
    <location>
        <begin position="1016"/>
        <end position="1038"/>
    </location>
</feature>
<feature type="region of interest" description="Disordered" evidence="25">
    <location>
        <begin position="1328"/>
        <end position="1361"/>
    </location>
</feature>
<evidence type="ECO:0000256" key="13">
    <source>
        <dbReference type="ARBA" id="ARBA00023180"/>
    </source>
</evidence>
<dbReference type="InterPro" id="IPR018884">
    <property type="entry name" value="NMDAR2_C"/>
</dbReference>
<feature type="compositionally biased region" description="Basic and acidic residues" evidence="25">
    <location>
        <begin position="960"/>
        <end position="970"/>
    </location>
</feature>
<dbReference type="GO" id="GO:0017146">
    <property type="term" value="C:NMDA selective glutamate receptor complex"/>
    <property type="evidence" value="ECO:0007669"/>
    <property type="project" value="UniProtKB-ARBA"/>
</dbReference>
<feature type="compositionally biased region" description="Polar residues" evidence="25">
    <location>
        <begin position="910"/>
        <end position="927"/>
    </location>
</feature>
<reference evidence="29 30" key="1">
    <citation type="submission" date="2025-04" db="UniProtKB">
        <authorList>
            <consortium name="RefSeq"/>
        </authorList>
    </citation>
    <scope>IDENTIFICATION</scope>
    <source>
        <tissue evidence="29 30">Sperm</tissue>
    </source>
</reference>
<feature type="site" description="Interaction with the cone snail toxin Con-ikot-ikot" evidence="22">
    <location>
        <position position="693"/>
    </location>
</feature>
<keyword evidence="16 24" id="KW-0407">Ion channel</keyword>
<dbReference type="Pfam" id="PF10613">
    <property type="entry name" value="Lig_chan-Glu_bd"/>
    <property type="match status" value="1"/>
</dbReference>
<evidence type="ECO:0000256" key="6">
    <source>
        <dbReference type="ARBA" id="ARBA00022842"/>
    </source>
</evidence>
<dbReference type="GO" id="GO:0045211">
    <property type="term" value="C:postsynaptic membrane"/>
    <property type="evidence" value="ECO:0007669"/>
    <property type="project" value="UniProtKB-SubCell"/>
</dbReference>
<evidence type="ECO:0000256" key="1">
    <source>
        <dbReference type="ARBA" id="ARBA00022448"/>
    </source>
</evidence>
<feature type="binding site" evidence="21">
    <location>
        <position position="729"/>
    </location>
    <ligand>
        <name>L-glutamate</name>
        <dbReference type="ChEBI" id="CHEBI:29985"/>
    </ligand>
</feature>
<evidence type="ECO:0000256" key="2">
    <source>
        <dbReference type="ARBA" id="ARBA00022475"/>
    </source>
</evidence>
<keyword evidence="4 24" id="KW-0732">Signal</keyword>
<comment type="catalytic activity">
    <reaction evidence="19">
        <text>Na(+)(in) = Na(+)(out)</text>
        <dbReference type="Rhea" id="RHEA:34963"/>
        <dbReference type="ChEBI" id="CHEBI:29101"/>
    </reaction>
</comment>
<feature type="region of interest" description="Disordered" evidence="25">
    <location>
        <begin position="910"/>
        <end position="997"/>
    </location>
</feature>
<keyword evidence="14 24" id="KW-0628">Postsynaptic cell membrane</keyword>
<protein>
    <recommendedName>
        <fullName evidence="24">Glutamate receptor</fullName>
    </recommendedName>
</protein>
<evidence type="ECO:0000256" key="11">
    <source>
        <dbReference type="ARBA" id="ARBA00023157"/>
    </source>
</evidence>
<feature type="disulfide bond" evidence="23">
    <location>
        <begin position="743"/>
        <end position="798"/>
    </location>
</feature>
<feature type="region of interest" description="Disordered" evidence="25">
    <location>
        <begin position="1252"/>
        <end position="1294"/>
    </location>
</feature>
<evidence type="ECO:0000256" key="3">
    <source>
        <dbReference type="ARBA" id="ARBA00022692"/>
    </source>
</evidence>
<evidence type="ECO:0000256" key="14">
    <source>
        <dbReference type="ARBA" id="ARBA00023257"/>
    </source>
</evidence>
<dbReference type="CDD" id="cd13718">
    <property type="entry name" value="PBP2_iGluR_NMDA_Nr2"/>
    <property type="match status" value="1"/>
</dbReference>
<dbReference type="Pfam" id="PF00060">
    <property type="entry name" value="Lig_chan"/>
    <property type="match status" value="1"/>
</dbReference>
<dbReference type="RefSeq" id="XP_032826333.1">
    <property type="nucleotide sequence ID" value="XM_032970442.1"/>
</dbReference>
<feature type="domain" description="Ionotropic glutamate receptor L-glutamate and glycine-binding" evidence="27">
    <location>
        <begin position="437"/>
        <end position="500"/>
    </location>
</feature>
<feature type="transmembrane region" description="Helical" evidence="24">
    <location>
        <begin position="818"/>
        <end position="840"/>
    </location>
</feature>
<dbReference type="InterPro" id="IPR028082">
    <property type="entry name" value="Peripla_BP_I"/>
</dbReference>
<dbReference type="GeneID" id="116951640"/>
<dbReference type="PRINTS" id="PR00177">
    <property type="entry name" value="NMDARECEPTOR"/>
</dbReference>
<dbReference type="Gene3D" id="3.40.50.2300">
    <property type="match status" value="2"/>
</dbReference>
<feature type="binding site" evidence="21">
    <location>
        <position position="688"/>
    </location>
    <ligand>
        <name>L-glutamate</name>
        <dbReference type="ChEBI" id="CHEBI:29985"/>
    </ligand>
</feature>
<evidence type="ECO:0000256" key="5">
    <source>
        <dbReference type="ARBA" id="ARBA00022837"/>
    </source>
</evidence>
<dbReference type="Pfam" id="PF10565">
    <property type="entry name" value="NMDAR2_C"/>
    <property type="match status" value="1"/>
</dbReference>
<dbReference type="FunFam" id="3.40.190.10:FF:000038">
    <property type="entry name" value="Putative glutamate receptor ionotropic NMDA 2B"/>
    <property type="match status" value="1"/>
</dbReference>
<keyword evidence="15 24" id="KW-1071">Ligand-gated ion channel</keyword>
<dbReference type="InterPro" id="IPR001320">
    <property type="entry name" value="Iontro_rcpt_C"/>
</dbReference>
<feature type="chain" id="PRO_5044522524" description="Glutamate receptor" evidence="24">
    <location>
        <begin position="17"/>
        <end position="1465"/>
    </location>
</feature>
<feature type="compositionally biased region" description="Polar residues" evidence="25">
    <location>
        <begin position="971"/>
        <end position="986"/>
    </location>
</feature>
<evidence type="ECO:0000256" key="10">
    <source>
        <dbReference type="ARBA" id="ARBA00023136"/>
    </source>
</evidence>
<dbReference type="SMART" id="SM00918">
    <property type="entry name" value="Lig_chan-Glu_bd"/>
    <property type="match status" value="1"/>
</dbReference>
<keyword evidence="6" id="KW-0460">Magnesium</keyword>
<proteinExistence type="inferred from homology"/>
<dbReference type="InterPro" id="IPR001508">
    <property type="entry name" value="Iono_Glu_rcpt_met"/>
</dbReference>
<comment type="function">
    <text evidence="24">Receptor for glutamate that functions as a ligand-gated ion channel in the central nervous system and plays an important role in excitatory synaptic transmission. L-glutamate acts as an excitatory neurotransmitter at many synapses in the central nervous system.</text>
</comment>
<feature type="compositionally biased region" description="Polar residues" evidence="25">
    <location>
        <begin position="942"/>
        <end position="958"/>
    </location>
</feature>
<organism evidence="28 29">
    <name type="scientific">Petromyzon marinus</name>
    <name type="common">Sea lamprey</name>
    <dbReference type="NCBI Taxonomy" id="7757"/>
    <lineage>
        <taxon>Eukaryota</taxon>
        <taxon>Metazoa</taxon>
        <taxon>Chordata</taxon>
        <taxon>Craniata</taxon>
        <taxon>Vertebrata</taxon>
        <taxon>Cyclostomata</taxon>
        <taxon>Hyperoartia</taxon>
        <taxon>Petromyzontiformes</taxon>
        <taxon>Petromyzontidae</taxon>
        <taxon>Petromyzon</taxon>
    </lineage>
</organism>
<evidence type="ECO:0000256" key="9">
    <source>
        <dbReference type="ARBA" id="ARBA00023065"/>
    </source>
</evidence>